<protein>
    <submittedName>
        <fullName evidence="2">MJ0042 family finger-like domain-containing protein</fullName>
    </submittedName>
</protein>
<evidence type="ECO:0000313" key="3">
    <source>
        <dbReference type="Proteomes" id="UP000192783"/>
    </source>
</evidence>
<organism evidence="2 3">
    <name type="scientific">Desulfacinum hydrothermale DSM 13146</name>
    <dbReference type="NCBI Taxonomy" id="1121390"/>
    <lineage>
        <taxon>Bacteria</taxon>
        <taxon>Pseudomonadati</taxon>
        <taxon>Thermodesulfobacteriota</taxon>
        <taxon>Syntrophobacteria</taxon>
        <taxon>Syntrophobacterales</taxon>
        <taxon>Syntrophobacteraceae</taxon>
        <taxon>Desulfacinum</taxon>
    </lineage>
</organism>
<feature type="domain" description="Zinc finger/thioredoxin putative" evidence="1">
    <location>
        <begin position="1"/>
        <end position="34"/>
    </location>
</feature>
<keyword evidence="3" id="KW-1185">Reference proteome</keyword>
<accession>A0A1W1X9H7</accession>
<gene>
    <name evidence="2" type="ORF">SAMN02746041_00929</name>
</gene>
<reference evidence="2 3" key="1">
    <citation type="submission" date="2017-04" db="EMBL/GenBank/DDBJ databases">
        <authorList>
            <person name="Afonso C.L."/>
            <person name="Miller P.J."/>
            <person name="Scott M.A."/>
            <person name="Spackman E."/>
            <person name="Goraichik I."/>
            <person name="Dimitrov K.M."/>
            <person name="Suarez D.L."/>
            <person name="Swayne D.E."/>
        </authorList>
    </citation>
    <scope>NUCLEOTIDE SEQUENCE [LARGE SCALE GENOMIC DNA]</scope>
    <source>
        <strain evidence="2 3">DSM 13146</strain>
    </source>
</reference>
<dbReference type="AlphaFoldDB" id="A0A1W1X9H7"/>
<dbReference type="NCBIfam" id="TIGR02098">
    <property type="entry name" value="MJ0042_CXXC"/>
    <property type="match status" value="1"/>
</dbReference>
<dbReference type="Proteomes" id="UP000192783">
    <property type="component" value="Unassembled WGS sequence"/>
</dbReference>
<dbReference type="EMBL" id="FWXF01000003">
    <property type="protein sequence ID" value="SMC20497.1"/>
    <property type="molecule type" value="Genomic_DNA"/>
</dbReference>
<evidence type="ECO:0000259" key="1">
    <source>
        <dbReference type="Pfam" id="PF13717"/>
    </source>
</evidence>
<sequence length="214" mass="24125">MKITCEGCKSSINVPDEKIPAGKAVRVVCPRCQHANLVKSSKSQERAPLEVPPQALEPEDLDEDLFLDALHEGGRTALICTGDSDRAGKLEQLVSEMGFGPITEPDPDRAVRRLRHGGYDLVILEEPTGADDRARVLLGFVQHLSMAQKRESFFCLLTEHERSMDSFAAFRRQVDLVIHPNDLERGKMLLERELKSKKKFYRVFQDALNERGQI</sequence>
<dbReference type="STRING" id="1121390.SAMN02746041_00929"/>
<dbReference type="Pfam" id="PF13717">
    <property type="entry name" value="Zn_ribbon_4"/>
    <property type="match status" value="1"/>
</dbReference>
<proteinExistence type="predicted"/>
<evidence type="ECO:0000313" key="2">
    <source>
        <dbReference type="EMBL" id="SMC20497.1"/>
    </source>
</evidence>
<name>A0A1W1X9H7_9BACT</name>
<dbReference type="InterPro" id="IPR011723">
    <property type="entry name" value="Znf/thioredoxin_put"/>
</dbReference>